<name>A0ACB9AHB6_CICIN</name>
<gene>
    <name evidence="1" type="ORF">L2E82_39116</name>
</gene>
<dbReference type="EMBL" id="CM042015">
    <property type="protein sequence ID" value="KAI3709356.1"/>
    <property type="molecule type" value="Genomic_DNA"/>
</dbReference>
<sequence>MNGRANKEGKWTEVRRRGKPEEITTFFVSKIPPGIGRDAILKEFSRYGKVTNVYVASKKDSQGHFAFVRFKGVNNEKSMEERLRYVAINGMNRLVHVARYARKIGAQNFREVPKNGMQYERVNQVNERIQCIDSRFNPTIGGSRRSFADVVGEVEDRLQSAQKSDGRMQNRGGRSMHLGRQNAYLGGMEQTTREKNQNGPDGGNWVGQEPNGLLTDLVPLGCFGPFPANFDNMGSSRNSRKGRKSKRRRADTEGRSCSPMVQTSHTPANNCRSDSIDLNANPATSDHGAALEPSAEDGIEVSASPVVDEIRETVAIGNEIGFQIEEGNLLLSKEVGGDGVQINNQ</sequence>
<reference evidence="2" key="1">
    <citation type="journal article" date="2022" name="Mol. Ecol. Resour.">
        <title>The genomes of chicory, endive, great burdock and yacon provide insights into Asteraceae palaeo-polyploidization history and plant inulin production.</title>
        <authorList>
            <person name="Fan W."/>
            <person name="Wang S."/>
            <person name="Wang H."/>
            <person name="Wang A."/>
            <person name="Jiang F."/>
            <person name="Liu H."/>
            <person name="Zhao H."/>
            <person name="Xu D."/>
            <person name="Zhang Y."/>
        </authorList>
    </citation>
    <scope>NUCLEOTIDE SEQUENCE [LARGE SCALE GENOMIC DNA]</scope>
    <source>
        <strain evidence="2">cv. Punajuju</strain>
    </source>
</reference>
<protein>
    <submittedName>
        <fullName evidence="1">Uncharacterized protein</fullName>
    </submittedName>
</protein>
<proteinExistence type="predicted"/>
<evidence type="ECO:0000313" key="2">
    <source>
        <dbReference type="Proteomes" id="UP001055811"/>
    </source>
</evidence>
<comment type="caution">
    <text evidence="1">The sequence shown here is derived from an EMBL/GenBank/DDBJ whole genome shotgun (WGS) entry which is preliminary data.</text>
</comment>
<dbReference type="Proteomes" id="UP001055811">
    <property type="component" value="Linkage Group LG07"/>
</dbReference>
<organism evidence="1 2">
    <name type="scientific">Cichorium intybus</name>
    <name type="common">Chicory</name>
    <dbReference type="NCBI Taxonomy" id="13427"/>
    <lineage>
        <taxon>Eukaryota</taxon>
        <taxon>Viridiplantae</taxon>
        <taxon>Streptophyta</taxon>
        <taxon>Embryophyta</taxon>
        <taxon>Tracheophyta</taxon>
        <taxon>Spermatophyta</taxon>
        <taxon>Magnoliopsida</taxon>
        <taxon>eudicotyledons</taxon>
        <taxon>Gunneridae</taxon>
        <taxon>Pentapetalae</taxon>
        <taxon>asterids</taxon>
        <taxon>campanulids</taxon>
        <taxon>Asterales</taxon>
        <taxon>Asteraceae</taxon>
        <taxon>Cichorioideae</taxon>
        <taxon>Cichorieae</taxon>
        <taxon>Cichoriinae</taxon>
        <taxon>Cichorium</taxon>
    </lineage>
</organism>
<evidence type="ECO:0000313" key="1">
    <source>
        <dbReference type="EMBL" id="KAI3709356.1"/>
    </source>
</evidence>
<accession>A0ACB9AHB6</accession>
<keyword evidence="2" id="KW-1185">Reference proteome</keyword>
<reference evidence="1 2" key="2">
    <citation type="journal article" date="2022" name="Mol. Ecol. Resour.">
        <title>The genomes of chicory, endive, great burdock and yacon provide insights into Asteraceae paleo-polyploidization history and plant inulin production.</title>
        <authorList>
            <person name="Fan W."/>
            <person name="Wang S."/>
            <person name="Wang H."/>
            <person name="Wang A."/>
            <person name="Jiang F."/>
            <person name="Liu H."/>
            <person name="Zhao H."/>
            <person name="Xu D."/>
            <person name="Zhang Y."/>
        </authorList>
    </citation>
    <scope>NUCLEOTIDE SEQUENCE [LARGE SCALE GENOMIC DNA]</scope>
    <source>
        <strain evidence="2">cv. Punajuju</strain>
        <tissue evidence="1">Leaves</tissue>
    </source>
</reference>